<name>A0AAD2A1V7_9LAMI</name>
<evidence type="ECO:0000256" key="1">
    <source>
        <dbReference type="ARBA" id="ARBA00001933"/>
    </source>
</evidence>
<comment type="cofactor">
    <cofactor evidence="1">
        <name>pyridoxal 5'-phosphate</name>
        <dbReference type="ChEBI" id="CHEBI:597326"/>
    </cofactor>
</comment>
<reference evidence="4" key="1">
    <citation type="submission" date="2023-05" db="EMBL/GenBank/DDBJ databases">
        <authorList>
            <person name="Huff M."/>
        </authorList>
    </citation>
    <scope>NUCLEOTIDE SEQUENCE</scope>
</reference>
<sequence>MSWICLVTSVNVGLGSVDPVRNLRETVRAKVRSGGEGESEIVVVKMIKNRAHLELLKEWQPADEVLQRLAGSGFDQIVVVKMIKNRAHLELLKEWQPVDEVLQRLAGSGFDQVKTFLKENYNVLGTLSFSPSAVILNHGQGLFEGLKAYQKYDGNILLVEPEENAFRLRVGAELTMCLLFHQECLAPIHLIVQTEMHRATPSGTGGVKTIGNYAAEPSVYLSIQIMDGSPLRPGGKIPMLVTKKGFHITLKSYKNVDVYIRR</sequence>
<evidence type="ECO:0000256" key="3">
    <source>
        <dbReference type="ARBA" id="ARBA00022898"/>
    </source>
</evidence>
<dbReference type="InterPro" id="IPR036038">
    <property type="entry name" value="Aminotransferase-like"/>
</dbReference>
<dbReference type="Gene3D" id="3.30.470.10">
    <property type="match status" value="1"/>
</dbReference>
<keyword evidence="3" id="KW-0663">Pyridoxal phosphate</keyword>
<dbReference type="SUPFAM" id="SSF56752">
    <property type="entry name" value="D-aminoacid aminotransferase-like PLP-dependent enzymes"/>
    <property type="match status" value="1"/>
</dbReference>
<dbReference type="GO" id="GO:0009507">
    <property type="term" value="C:chloroplast"/>
    <property type="evidence" value="ECO:0007669"/>
    <property type="project" value="TreeGrafter"/>
</dbReference>
<comment type="similarity">
    <text evidence="2">Belongs to the class-IV pyridoxal-phosphate-dependent aminotransferase family.</text>
</comment>
<keyword evidence="5" id="KW-1185">Reference proteome</keyword>
<protein>
    <submittedName>
        <fullName evidence="4">Uncharacterized protein</fullName>
    </submittedName>
</protein>
<dbReference type="InterPro" id="IPR005786">
    <property type="entry name" value="B_amino_transII"/>
</dbReference>
<dbReference type="EMBL" id="OU503052">
    <property type="protein sequence ID" value="CAI9779883.1"/>
    <property type="molecule type" value="Genomic_DNA"/>
</dbReference>
<proteinExistence type="inferred from homology"/>
<dbReference type="PANTHER" id="PTHR42825:SF2">
    <property type="entry name" value="BRANCHED-CHAIN-AMINO-ACID AMINOTRANSFERASE 3, CHLOROPLASTIC-RELATED"/>
    <property type="match status" value="1"/>
</dbReference>
<dbReference type="GO" id="GO:0004084">
    <property type="term" value="F:branched-chain-amino-acid transaminase activity"/>
    <property type="evidence" value="ECO:0007669"/>
    <property type="project" value="InterPro"/>
</dbReference>
<accession>A0AAD2A1V7</accession>
<evidence type="ECO:0000256" key="2">
    <source>
        <dbReference type="ARBA" id="ARBA00009320"/>
    </source>
</evidence>
<evidence type="ECO:0000313" key="4">
    <source>
        <dbReference type="EMBL" id="CAI9779883.1"/>
    </source>
</evidence>
<dbReference type="PANTHER" id="PTHR42825">
    <property type="entry name" value="AMINO ACID AMINOTRANSFERASE"/>
    <property type="match status" value="1"/>
</dbReference>
<dbReference type="Proteomes" id="UP000834106">
    <property type="component" value="Chromosome 17"/>
</dbReference>
<dbReference type="InterPro" id="IPR043131">
    <property type="entry name" value="BCAT-like_N"/>
</dbReference>
<dbReference type="AlphaFoldDB" id="A0AAD2A1V7"/>
<gene>
    <name evidence="4" type="ORF">FPE_LOCUS27313</name>
</gene>
<dbReference type="GO" id="GO:0009081">
    <property type="term" value="P:branched-chain amino acid metabolic process"/>
    <property type="evidence" value="ECO:0007669"/>
    <property type="project" value="InterPro"/>
</dbReference>
<organism evidence="4 5">
    <name type="scientific">Fraxinus pennsylvanica</name>
    <dbReference type="NCBI Taxonomy" id="56036"/>
    <lineage>
        <taxon>Eukaryota</taxon>
        <taxon>Viridiplantae</taxon>
        <taxon>Streptophyta</taxon>
        <taxon>Embryophyta</taxon>
        <taxon>Tracheophyta</taxon>
        <taxon>Spermatophyta</taxon>
        <taxon>Magnoliopsida</taxon>
        <taxon>eudicotyledons</taxon>
        <taxon>Gunneridae</taxon>
        <taxon>Pentapetalae</taxon>
        <taxon>asterids</taxon>
        <taxon>lamiids</taxon>
        <taxon>Lamiales</taxon>
        <taxon>Oleaceae</taxon>
        <taxon>Oleeae</taxon>
        <taxon>Fraxinus</taxon>
    </lineage>
</organism>
<evidence type="ECO:0000313" key="5">
    <source>
        <dbReference type="Proteomes" id="UP000834106"/>
    </source>
</evidence>